<evidence type="ECO:0000259" key="19">
    <source>
        <dbReference type="Pfam" id="PF08029"/>
    </source>
</evidence>
<evidence type="ECO:0000256" key="3">
    <source>
        <dbReference type="ARBA" id="ARBA00004667"/>
    </source>
</evidence>
<dbReference type="NCBIfam" id="TIGR00070">
    <property type="entry name" value="hisG"/>
    <property type="match status" value="1"/>
</dbReference>
<dbReference type="EC" id="2.4.2.17" evidence="5 16"/>
<dbReference type="InterPro" id="IPR013820">
    <property type="entry name" value="ATP_PRibTrfase_cat"/>
</dbReference>
<feature type="compositionally biased region" description="Polar residues" evidence="17">
    <location>
        <begin position="1"/>
        <end position="16"/>
    </location>
</feature>
<dbReference type="GO" id="GO:0003879">
    <property type="term" value="F:ATP phosphoribosyltransferase activity"/>
    <property type="evidence" value="ECO:0007669"/>
    <property type="project" value="UniProtKB-EC"/>
</dbReference>
<keyword evidence="14 16" id="KW-0368">Histidine biosynthesis</keyword>
<dbReference type="CDD" id="cd13593">
    <property type="entry name" value="PBP2_HisGL3"/>
    <property type="match status" value="1"/>
</dbReference>
<keyword evidence="12 16" id="KW-0067">ATP-binding</keyword>
<comment type="subcellular location">
    <subcellularLocation>
        <location evidence="2 16">Cytoplasm</location>
    </subcellularLocation>
</comment>
<evidence type="ECO:0000259" key="18">
    <source>
        <dbReference type="Pfam" id="PF01634"/>
    </source>
</evidence>
<gene>
    <name evidence="16 20" type="primary">hisG</name>
    <name evidence="20" type="ORF">ACERK3_02755</name>
</gene>
<dbReference type="SUPFAM" id="SSF54913">
    <property type="entry name" value="GlnB-like"/>
    <property type="match status" value="1"/>
</dbReference>
<evidence type="ECO:0000256" key="2">
    <source>
        <dbReference type="ARBA" id="ARBA00004496"/>
    </source>
</evidence>
<proteinExistence type="inferred from homology"/>
<comment type="function">
    <text evidence="15 16">Catalyzes the condensation of ATP and 5-phosphoribose 1-diphosphate to form N'-(5'-phosphoribosyl)-ATP (PR-ATP). Has a crucial role in the pathway because the rate of histidine biosynthesis seems to be controlled primarily by regulation of HisG enzymatic activity.</text>
</comment>
<dbReference type="SUPFAM" id="SSF53850">
    <property type="entry name" value="Periplasmic binding protein-like II"/>
    <property type="match status" value="1"/>
</dbReference>
<evidence type="ECO:0000256" key="4">
    <source>
        <dbReference type="ARBA" id="ARBA00007955"/>
    </source>
</evidence>
<keyword evidence="11 16" id="KW-0547">Nucleotide-binding</keyword>
<keyword evidence="9 16" id="KW-0808">Transferase</keyword>
<dbReference type="Gene3D" id="3.40.190.10">
    <property type="entry name" value="Periplasmic binding protein-like II"/>
    <property type="match status" value="2"/>
</dbReference>
<feature type="region of interest" description="Disordered" evidence="17">
    <location>
        <begin position="1"/>
        <end position="20"/>
    </location>
</feature>
<evidence type="ECO:0000256" key="1">
    <source>
        <dbReference type="ARBA" id="ARBA00000915"/>
    </source>
</evidence>
<evidence type="ECO:0000256" key="15">
    <source>
        <dbReference type="ARBA" id="ARBA00024861"/>
    </source>
</evidence>
<dbReference type="InterPro" id="IPR015867">
    <property type="entry name" value="N-reg_PII/ATP_PRibTrfase_C"/>
</dbReference>
<dbReference type="Gene3D" id="3.30.70.120">
    <property type="match status" value="1"/>
</dbReference>
<evidence type="ECO:0000313" key="20">
    <source>
        <dbReference type="EMBL" id="MFA9477208.1"/>
    </source>
</evidence>
<dbReference type="Pfam" id="PF01634">
    <property type="entry name" value="HisG"/>
    <property type="match status" value="1"/>
</dbReference>
<comment type="caution">
    <text evidence="20">The sequence shown here is derived from an EMBL/GenBank/DDBJ whole genome shotgun (WGS) entry which is preliminary data.</text>
</comment>
<comment type="activity regulation">
    <text evidence="16">Feedback inhibited by histidine.</text>
</comment>
<feature type="domain" description="Histidine biosynthesis HisG C-terminal" evidence="19">
    <location>
        <begin position="234"/>
        <end position="306"/>
    </location>
</feature>
<evidence type="ECO:0000256" key="17">
    <source>
        <dbReference type="SAM" id="MobiDB-lite"/>
    </source>
</evidence>
<dbReference type="HAMAP" id="MF_00079">
    <property type="entry name" value="HisG_Long"/>
    <property type="match status" value="1"/>
</dbReference>
<evidence type="ECO:0000313" key="21">
    <source>
        <dbReference type="Proteomes" id="UP001575105"/>
    </source>
</evidence>
<dbReference type="InterPro" id="IPR011322">
    <property type="entry name" value="N-reg_PII-like_a/b"/>
</dbReference>
<dbReference type="NCBIfam" id="TIGR03455">
    <property type="entry name" value="HisG_C-term"/>
    <property type="match status" value="1"/>
</dbReference>
<dbReference type="InterPro" id="IPR013115">
    <property type="entry name" value="HisG_C"/>
</dbReference>
<keyword evidence="10 16" id="KW-0479">Metal-binding</keyword>
<comment type="catalytic activity">
    <reaction evidence="1 16">
        <text>1-(5-phospho-beta-D-ribosyl)-ATP + diphosphate = 5-phospho-alpha-D-ribose 1-diphosphate + ATP</text>
        <dbReference type="Rhea" id="RHEA:18473"/>
        <dbReference type="ChEBI" id="CHEBI:30616"/>
        <dbReference type="ChEBI" id="CHEBI:33019"/>
        <dbReference type="ChEBI" id="CHEBI:58017"/>
        <dbReference type="ChEBI" id="CHEBI:73183"/>
        <dbReference type="EC" id="2.4.2.17"/>
    </reaction>
</comment>
<evidence type="ECO:0000256" key="12">
    <source>
        <dbReference type="ARBA" id="ARBA00022840"/>
    </source>
</evidence>
<sequence length="309" mass="34023">MTQLQRPQSDTASASADGSRPLLRIGIPKGSLQDATVDLFDRAGYNINISSRSYFPEIDDPQLSAVMFRAQEMSRYVEDGVIDLGITGQDWIIENESDVHEVCELSYSKATAKPVRWVLAVPEESDYHKPEDLAGGIIATELINTTRRYFEQQQIAVKKVEFSWGATEVKARLVDAIVDVTETGSSLRANKLRVIDELLTSTTRLIANKQAWADPARRQKIEDLAVLLQGAIAARSKVGLKLNVPRASLEAVLAILPAEQSPTINDLADGAWVAIEVVVDERVERELVPSLRRAGATAIFSYPLNKVVP</sequence>
<evidence type="ECO:0000256" key="8">
    <source>
        <dbReference type="ARBA" id="ARBA00022676"/>
    </source>
</evidence>
<keyword evidence="21" id="KW-1185">Reference proteome</keyword>
<name>A0ABV4U0S5_9BACT</name>
<evidence type="ECO:0000256" key="6">
    <source>
        <dbReference type="ARBA" id="ARBA00022490"/>
    </source>
</evidence>
<dbReference type="PANTHER" id="PTHR21403">
    <property type="entry name" value="ATP PHOSPHORIBOSYLTRANSFERASE ATP-PRTASE"/>
    <property type="match status" value="1"/>
</dbReference>
<keyword evidence="7 16" id="KW-0028">Amino-acid biosynthesis</keyword>
<accession>A0ABV4U0S5</accession>
<reference evidence="20 21" key="1">
    <citation type="submission" date="2024-08" db="EMBL/GenBank/DDBJ databases">
        <title>Whole-genome sequencing of halo(alkali)philic microorganisms from hypersaline lakes.</title>
        <authorList>
            <person name="Sorokin D.Y."/>
            <person name="Merkel A.Y."/>
            <person name="Messina E."/>
            <person name="Yakimov M."/>
        </authorList>
    </citation>
    <scope>NUCLEOTIDE SEQUENCE [LARGE SCALE GENOMIC DNA]</scope>
    <source>
        <strain evidence="20 21">AB-hyl4</strain>
    </source>
</reference>
<dbReference type="RefSeq" id="WP_425344135.1">
    <property type="nucleotide sequence ID" value="NZ_JBGUBD010000002.1"/>
</dbReference>
<dbReference type="InterPro" id="IPR001348">
    <property type="entry name" value="ATP_PRibTrfase_HisG"/>
</dbReference>
<comment type="pathway">
    <text evidence="3 16">Amino-acid biosynthesis; L-histidine biosynthesis; L-histidine from 5-phospho-alpha-D-ribose 1-diphosphate: step 1/9.</text>
</comment>
<evidence type="ECO:0000256" key="11">
    <source>
        <dbReference type="ARBA" id="ARBA00022741"/>
    </source>
</evidence>
<dbReference type="InterPro" id="IPR020621">
    <property type="entry name" value="ATP-PRT_HisG_long"/>
</dbReference>
<evidence type="ECO:0000256" key="13">
    <source>
        <dbReference type="ARBA" id="ARBA00022842"/>
    </source>
</evidence>
<comment type="cofactor">
    <cofactor evidence="16">
        <name>Mg(2+)</name>
        <dbReference type="ChEBI" id="CHEBI:18420"/>
    </cofactor>
</comment>
<organism evidence="20 21">
    <name type="scientific">Natronomicrosphaera hydrolytica</name>
    <dbReference type="NCBI Taxonomy" id="3242702"/>
    <lineage>
        <taxon>Bacteria</taxon>
        <taxon>Pseudomonadati</taxon>
        <taxon>Planctomycetota</taxon>
        <taxon>Phycisphaerae</taxon>
        <taxon>Phycisphaerales</taxon>
        <taxon>Phycisphaeraceae</taxon>
        <taxon>Natronomicrosphaera</taxon>
    </lineage>
</organism>
<dbReference type="EMBL" id="JBGUBD010000002">
    <property type="protein sequence ID" value="MFA9477208.1"/>
    <property type="molecule type" value="Genomic_DNA"/>
</dbReference>
<protein>
    <recommendedName>
        <fullName evidence="5 16">ATP phosphoribosyltransferase</fullName>
        <shortName evidence="16">ATP-PRT</shortName>
        <shortName evidence="16">ATP-PRTase</shortName>
        <ecNumber evidence="5 16">2.4.2.17</ecNumber>
    </recommendedName>
</protein>
<evidence type="ECO:0000256" key="7">
    <source>
        <dbReference type="ARBA" id="ARBA00022605"/>
    </source>
</evidence>
<evidence type="ECO:0000256" key="14">
    <source>
        <dbReference type="ARBA" id="ARBA00023102"/>
    </source>
</evidence>
<keyword evidence="6 16" id="KW-0963">Cytoplasm</keyword>
<dbReference type="Pfam" id="PF08029">
    <property type="entry name" value="HisG_C"/>
    <property type="match status" value="1"/>
</dbReference>
<comment type="similarity">
    <text evidence="4 16">Belongs to the ATP phosphoribosyltransferase family. Long subfamily.</text>
</comment>
<keyword evidence="13 16" id="KW-0460">Magnesium</keyword>
<evidence type="ECO:0000256" key="5">
    <source>
        <dbReference type="ARBA" id="ARBA00011946"/>
    </source>
</evidence>
<keyword evidence="8 16" id="KW-0328">Glycosyltransferase</keyword>
<feature type="domain" description="ATP phosphoribosyltransferase catalytic" evidence="18">
    <location>
        <begin position="69"/>
        <end position="229"/>
    </location>
</feature>
<dbReference type="Proteomes" id="UP001575105">
    <property type="component" value="Unassembled WGS sequence"/>
</dbReference>
<evidence type="ECO:0000256" key="10">
    <source>
        <dbReference type="ARBA" id="ARBA00022723"/>
    </source>
</evidence>
<evidence type="ECO:0000256" key="9">
    <source>
        <dbReference type="ARBA" id="ARBA00022679"/>
    </source>
</evidence>
<dbReference type="PANTHER" id="PTHR21403:SF10">
    <property type="entry name" value="ATP PHOSPHORIBOSYLTRANSFERASE"/>
    <property type="match status" value="1"/>
</dbReference>
<evidence type="ECO:0000256" key="16">
    <source>
        <dbReference type="HAMAP-Rule" id="MF_00079"/>
    </source>
</evidence>